<keyword evidence="2" id="KW-1185">Reference proteome</keyword>
<protein>
    <submittedName>
        <fullName evidence="1">Uncharacterized protein</fullName>
    </submittedName>
</protein>
<evidence type="ECO:0000313" key="1">
    <source>
        <dbReference type="EMBL" id="GAA3750157.1"/>
    </source>
</evidence>
<reference evidence="2" key="1">
    <citation type="journal article" date="2019" name="Int. J. Syst. Evol. Microbiol.">
        <title>The Global Catalogue of Microorganisms (GCM) 10K type strain sequencing project: providing services to taxonomists for standard genome sequencing and annotation.</title>
        <authorList>
            <consortium name="The Broad Institute Genomics Platform"/>
            <consortium name="The Broad Institute Genome Sequencing Center for Infectious Disease"/>
            <person name="Wu L."/>
            <person name="Ma J."/>
        </authorList>
    </citation>
    <scope>NUCLEOTIDE SEQUENCE [LARGE SCALE GENOMIC DNA]</scope>
    <source>
        <strain evidence="2">JCM 16949</strain>
    </source>
</reference>
<name>A0ABP7FXF6_9MICO</name>
<accession>A0ABP7FXF6</accession>
<dbReference type="EMBL" id="BAABAE010000005">
    <property type="protein sequence ID" value="GAA3750157.1"/>
    <property type="molecule type" value="Genomic_DNA"/>
</dbReference>
<comment type="caution">
    <text evidence="1">The sequence shown here is derived from an EMBL/GenBank/DDBJ whole genome shotgun (WGS) entry which is preliminary data.</text>
</comment>
<dbReference type="RefSeq" id="WP_344757626.1">
    <property type="nucleotide sequence ID" value="NZ_BAABAE010000005.1"/>
</dbReference>
<evidence type="ECO:0000313" key="2">
    <source>
        <dbReference type="Proteomes" id="UP001501004"/>
    </source>
</evidence>
<proteinExistence type="predicted"/>
<organism evidence="1 2">
    <name type="scientific">Leifsonella bigeumensis</name>
    <dbReference type="NCBI Taxonomy" id="433643"/>
    <lineage>
        <taxon>Bacteria</taxon>
        <taxon>Bacillati</taxon>
        <taxon>Actinomycetota</taxon>
        <taxon>Actinomycetes</taxon>
        <taxon>Micrococcales</taxon>
        <taxon>Microbacteriaceae</taxon>
        <taxon>Leifsonella</taxon>
    </lineage>
</organism>
<gene>
    <name evidence="1" type="ORF">GCM10022239_26840</name>
</gene>
<sequence length="81" mass="9050">MTSSPAHHSGIPKTVPGFLTRLEIRFRREELLRARVDEITAYRHAKDPAFDIHALIEDAEAGACGATQYSERDVTERGARS</sequence>
<dbReference type="Proteomes" id="UP001501004">
    <property type="component" value="Unassembled WGS sequence"/>
</dbReference>